<evidence type="ECO:0000313" key="3">
    <source>
        <dbReference type="Proteomes" id="UP001331761"/>
    </source>
</evidence>
<accession>A0AAN8ICT3</accession>
<dbReference type="SUPFAM" id="SSF81383">
    <property type="entry name" value="F-box domain"/>
    <property type="match status" value="1"/>
</dbReference>
<protein>
    <submittedName>
        <fullName evidence="2">F-box domain protein</fullName>
    </submittedName>
</protein>
<dbReference type="PROSITE" id="PS50181">
    <property type="entry name" value="FBOX"/>
    <property type="match status" value="1"/>
</dbReference>
<gene>
    <name evidence="2" type="ORF">GCK32_007320</name>
</gene>
<dbReference type="Pfam" id="PF00646">
    <property type="entry name" value="F-box"/>
    <property type="match status" value="1"/>
</dbReference>
<dbReference type="EMBL" id="WIXE01021489">
    <property type="protein sequence ID" value="KAK5968341.1"/>
    <property type="molecule type" value="Genomic_DNA"/>
</dbReference>
<feature type="domain" description="F-box" evidence="1">
    <location>
        <begin position="1"/>
        <end position="46"/>
    </location>
</feature>
<organism evidence="2 3">
    <name type="scientific">Trichostrongylus colubriformis</name>
    <name type="common">Black scour worm</name>
    <dbReference type="NCBI Taxonomy" id="6319"/>
    <lineage>
        <taxon>Eukaryota</taxon>
        <taxon>Metazoa</taxon>
        <taxon>Ecdysozoa</taxon>
        <taxon>Nematoda</taxon>
        <taxon>Chromadorea</taxon>
        <taxon>Rhabditida</taxon>
        <taxon>Rhabditina</taxon>
        <taxon>Rhabditomorpha</taxon>
        <taxon>Strongyloidea</taxon>
        <taxon>Trichostrongylidae</taxon>
        <taxon>Trichostrongylus</taxon>
    </lineage>
</organism>
<dbReference type="Proteomes" id="UP001331761">
    <property type="component" value="Unassembled WGS sequence"/>
</dbReference>
<evidence type="ECO:0000313" key="2">
    <source>
        <dbReference type="EMBL" id="KAK5968341.1"/>
    </source>
</evidence>
<dbReference type="InterPro" id="IPR036047">
    <property type="entry name" value="F-box-like_dom_sf"/>
</dbReference>
<proteinExistence type="predicted"/>
<keyword evidence="3" id="KW-1185">Reference proteome</keyword>
<evidence type="ECO:0000259" key="1">
    <source>
        <dbReference type="PROSITE" id="PS50181"/>
    </source>
</evidence>
<name>A0AAN8ICT3_TRICO</name>
<dbReference type="AlphaFoldDB" id="A0AAN8ICT3"/>
<dbReference type="InterPro" id="IPR001810">
    <property type="entry name" value="F-box_dom"/>
</dbReference>
<reference evidence="2 3" key="1">
    <citation type="submission" date="2019-10" db="EMBL/GenBank/DDBJ databases">
        <title>Assembly and Annotation for the nematode Trichostrongylus colubriformis.</title>
        <authorList>
            <person name="Martin J."/>
        </authorList>
    </citation>
    <scope>NUCLEOTIDE SEQUENCE [LARGE SCALE GENOMIC DNA]</scope>
    <source>
        <strain evidence="2">G859</strain>
        <tissue evidence="2">Whole worm</tissue>
    </source>
</reference>
<sequence length="321" mass="36544">MDLSLLPEEVLVNVLRQTSPTTVITAKRLNKKLHRIVERNHLAKPRVDDFNVEMRTFHRRTRPIGKLQLKNNSSNGTVHRRVVVTMKRKNKSRQVVEEGVEGPSNSSGTQLIGEEMKKVLLYERLSFDGVTADTEFFNMLTAKWNDLRCIHSLSFTLCRLMFTEEQLLSLVTRTSCNSLTLDFCHFENDIISDKVIAAIPQLRTLRIQPRSNVFLRQLTNVTTRNWASAPPAIIALYNCVTNITLHGICDLIKALPQDAVVDWDFGRVLPSEGVDGQVFSMMSISGMTILISDDFRSRRVQIARGRSRIAFNLIKEEAFTT</sequence>
<comment type="caution">
    <text evidence="2">The sequence shown here is derived from an EMBL/GenBank/DDBJ whole genome shotgun (WGS) entry which is preliminary data.</text>
</comment>